<protein>
    <submittedName>
        <fullName evidence="2">Glycosyltransferase</fullName>
    </submittedName>
</protein>
<comment type="caution">
    <text evidence="2">The sequence shown here is derived from an EMBL/GenBank/DDBJ whole genome shotgun (WGS) entry which is preliminary data.</text>
</comment>
<dbReference type="AlphaFoldDB" id="A0A3D8MBM6"/>
<dbReference type="Pfam" id="PF13692">
    <property type="entry name" value="Glyco_trans_1_4"/>
    <property type="match status" value="1"/>
</dbReference>
<proteinExistence type="predicted"/>
<dbReference type="Gene3D" id="3.40.50.2000">
    <property type="entry name" value="Glycogen Phosphorylase B"/>
    <property type="match status" value="1"/>
</dbReference>
<dbReference type="EMBL" id="QRHA01000003">
    <property type="protein sequence ID" value="RDV27475.1"/>
    <property type="molecule type" value="Genomic_DNA"/>
</dbReference>
<dbReference type="Proteomes" id="UP000256561">
    <property type="component" value="Unassembled WGS sequence"/>
</dbReference>
<keyword evidence="1 2" id="KW-0808">Transferase</keyword>
<reference evidence="3" key="1">
    <citation type="submission" date="2018-08" db="EMBL/GenBank/DDBJ databases">
        <authorList>
            <person name="Zhang J."/>
            <person name="Du Z.-J."/>
        </authorList>
    </citation>
    <scope>NUCLEOTIDE SEQUENCE [LARGE SCALE GENOMIC DNA]</scope>
    <source>
        <strain evidence="3">KCTC 52655</strain>
    </source>
</reference>
<dbReference type="GO" id="GO:0009103">
    <property type="term" value="P:lipopolysaccharide biosynthetic process"/>
    <property type="evidence" value="ECO:0007669"/>
    <property type="project" value="TreeGrafter"/>
</dbReference>
<accession>A0A3D8MBM6</accession>
<evidence type="ECO:0000313" key="3">
    <source>
        <dbReference type="Proteomes" id="UP000256561"/>
    </source>
</evidence>
<name>A0A3D8MBM6_9ALTE</name>
<dbReference type="GO" id="GO:0016757">
    <property type="term" value="F:glycosyltransferase activity"/>
    <property type="evidence" value="ECO:0007669"/>
    <property type="project" value="TreeGrafter"/>
</dbReference>
<dbReference type="CDD" id="cd03801">
    <property type="entry name" value="GT4_PimA-like"/>
    <property type="match status" value="1"/>
</dbReference>
<evidence type="ECO:0000256" key="1">
    <source>
        <dbReference type="ARBA" id="ARBA00022679"/>
    </source>
</evidence>
<keyword evidence="3" id="KW-1185">Reference proteome</keyword>
<sequence length="385" mass="43284">MQGLITTLRDMGWRVTFLTAATDSTHKWDLTSLYVTSETIALNCSTFNQTIESLAPDIVVFDRFMTEEQFSWRVRKVCPHAALVLNTEDLHSLRNARHEAIKQGRDAMQPELNSELACREVAAILRSDLSLIISDYEYRLLTQHYGVPVSSMLHLPLLLDETSEVTPPFKAREGFVTIGNFRHAPNWDAVLQLKQKIWPHIRKQLPDAHLTIYGAYPPKKATALSDKAQGFQVAGWVSDAAEALRQARVLLAPLRFGAGVKGKLLSAMQCGTPSVTTPIGAEGIGAAEQWPGAVCSSESDFIESAVRLYTQPNEWQSSCARIPALLQKKFNSKTNCQTLQNALLQLVESLTARRNSNFLQQLLWHHSLRSTQYMSQWIEEKNRPR</sequence>
<dbReference type="OrthoDB" id="9807209at2"/>
<dbReference type="SUPFAM" id="SSF53756">
    <property type="entry name" value="UDP-Glycosyltransferase/glycogen phosphorylase"/>
    <property type="match status" value="1"/>
</dbReference>
<dbReference type="PANTHER" id="PTHR46401">
    <property type="entry name" value="GLYCOSYLTRANSFERASE WBBK-RELATED"/>
    <property type="match status" value="1"/>
</dbReference>
<evidence type="ECO:0000313" key="2">
    <source>
        <dbReference type="EMBL" id="RDV27475.1"/>
    </source>
</evidence>
<organism evidence="2 3">
    <name type="scientific">Alteromonas aestuariivivens</name>
    <dbReference type="NCBI Taxonomy" id="1938339"/>
    <lineage>
        <taxon>Bacteria</taxon>
        <taxon>Pseudomonadati</taxon>
        <taxon>Pseudomonadota</taxon>
        <taxon>Gammaproteobacteria</taxon>
        <taxon>Alteromonadales</taxon>
        <taxon>Alteromonadaceae</taxon>
        <taxon>Alteromonas/Salinimonas group</taxon>
        <taxon>Alteromonas</taxon>
    </lineage>
</organism>
<dbReference type="PANTHER" id="PTHR46401:SF2">
    <property type="entry name" value="GLYCOSYLTRANSFERASE WBBK-RELATED"/>
    <property type="match status" value="1"/>
</dbReference>
<gene>
    <name evidence="2" type="ORF">DXV75_05455</name>
</gene>